<evidence type="ECO:0000313" key="2">
    <source>
        <dbReference type="EnsemblMetazoa" id="GMOY014110.P1261"/>
    </source>
</evidence>
<protein>
    <submittedName>
        <fullName evidence="2">Uncharacterized protein</fullName>
    </submittedName>
</protein>
<keyword evidence="1" id="KW-1133">Transmembrane helix</keyword>
<organism evidence="2 3">
    <name type="scientific">Glossina morsitans morsitans</name>
    <name type="common">Savannah tsetse fly</name>
    <dbReference type="NCBI Taxonomy" id="37546"/>
    <lineage>
        <taxon>Eukaryota</taxon>
        <taxon>Metazoa</taxon>
        <taxon>Ecdysozoa</taxon>
        <taxon>Arthropoda</taxon>
        <taxon>Hexapoda</taxon>
        <taxon>Insecta</taxon>
        <taxon>Pterygota</taxon>
        <taxon>Neoptera</taxon>
        <taxon>Endopterygota</taxon>
        <taxon>Diptera</taxon>
        <taxon>Brachycera</taxon>
        <taxon>Muscomorpha</taxon>
        <taxon>Hippoboscoidea</taxon>
        <taxon>Glossinidae</taxon>
        <taxon>Glossina</taxon>
    </lineage>
</organism>
<sequence length="50" mass="5943">MSVFVFNTVHILVNRFAPKSIGFPTLEYVYSFHFQSIVAVYCIIYKYLYI</sequence>
<dbReference type="Proteomes" id="UP000092444">
    <property type="component" value="Unassembled WGS sequence"/>
</dbReference>
<keyword evidence="1" id="KW-0812">Transmembrane</keyword>
<reference evidence="2" key="1">
    <citation type="submission" date="2025-05" db="UniProtKB">
        <authorList>
            <consortium name="EnsemblMetazoa"/>
        </authorList>
    </citation>
    <scope>IDENTIFICATION</scope>
    <source>
        <strain evidence="2">Yale</strain>
    </source>
</reference>
<feature type="transmembrane region" description="Helical" evidence="1">
    <location>
        <begin position="28"/>
        <end position="48"/>
    </location>
</feature>
<proteinExistence type="predicted"/>
<accession>A0ABK9NFT1</accession>
<evidence type="ECO:0000256" key="1">
    <source>
        <dbReference type="SAM" id="Phobius"/>
    </source>
</evidence>
<evidence type="ECO:0000313" key="3">
    <source>
        <dbReference type="Proteomes" id="UP000092444"/>
    </source>
</evidence>
<dbReference type="EMBL" id="CCAG010019606">
    <property type="status" value="NOT_ANNOTATED_CDS"/>
    <property type="molecule type" value="Genomic_DNA"/>
</dbReference>
<keyword evidence="3" id="KW-1185">Reference proteome</keyword>
<dbReference type="EnsemblMetazoa" id="GMOY014110.R1261">
    <property type="protein sequence ID" value="GMOY014110.P1261"/>
    <property type="gene ID" value="GMOY014110"/>
</dbReference>
<keyword evidence="1" id="KW-0472">Membrane</keyword>
<name>A0ABK9NFT1_GLOMM</name>